<comment type="function">
    <text evidence="11">Catalytic subunit of DNA primase, an RNA polymerase that catalyzes the synthesis of short RNA molecules used as primers for DNA polymerase during DNA replication. The small subunit contains the primase catalytic core and has DNA synthesis activity on its own. Binding to the large subunit stabilizes and modulates the activity, increasing the rate of DNA synthesis while decreasing the length of the DNA fragments, and conferring RNA synthesis capability. The DNA polymerase activity may enable DNA primase to also catalyze primer extension after primer synthesis. May also play a role in DNA repair.</text>
</comment>
<keyword evidence="4 11" id="KW-0808">Transferase</keyword>
<evidence type="ECO:0000256" key="13">
    <source>
        <dbReference type="RuleBase" id="RU004224"/>
    </source>
</evidence>
<evidence type="ECO:0000256" key="10">
    <source>
        <dbReference type="ARBA" id="ARBA00023211"/>
    </source>
</evidence>
<evidence type="ECO:0000256" key="8">
    <source>
        <dbReference type="ARBA" id="ARBA00022842"/>
    </source>
</evidence>
<evidence type="ECO:0000313" key="14">
    <source>
        <dbReference type="EMBL" id="ALL00564.1"/>
    </source>
</evidence>
<dbReference type="PATRIC" id="fig|1273541.4.peg.557"/>
<keyword evidence="3 11" id="KW-0639">Primosome</keyword>
<reference evidence="14 15" key="1">
    <citation type="submission" date="2015-10" db="EMBL/GenBank/DDBJ databases">
        <title>Complete genome sequence of hyperthermophilic archaeon Pyrodictium delaneyi Su06.</title>
        <authorList>
            <person name="Jung J.-H."/>
            <person name="Lin J."/>
            <person name="Holden J.F."/>
            <person name="Park C.-S."/>
        </authorList>
    </citation>
    <scope>NUCLEOTIDE SEQUENCE [LARGE SCALE GENOMIC DNA]</scope>
    <source>
        <strain evidence="14 15">Su06</strain>
    </source>
</reference>
<comment type="function">
    <text evidence="13">RNA polymerase that catalyzes the synthesis of short RNA molecules used as primers for DNA polymerase during DNA replication.</text>
</comment>
<feature type="active site" evidence="11">
    <location>
        <position position="106"/>
    </location>
</feature>
<keyword evidence="5 11" id="KW-0548">Nucleotidyltransferase</keyword>
<dbReference type="InterPro" id="IPR014052">
    <property type="entry name" value="DNA_primase_ssu_euk/arc"/>
</dbReference>
<dbReference type="InterPro" id="IPR002755">
    <property type="entry name" value="DNA_primase_S"/>
</dbReference>
<keyword evidence="2 11" id="KW-0240">DNA-directed RNA polymerase</keyword>
<dbReference type="GO" id="GO:0000428">
    <property type="term" value="C:DNA-directed RNA polymerase complex"/>
    <property type="evidence" value="ECO:0007669"/>
    <property type="project" value="UniProtKB-KW"/>
</dbReference>
<dbReference type="Proteomes" id="UP000058613">
    <property type="component" value="Chromosome"/>
</dbReference>
<dbReference type="OrthoDB" id="31125at2157"/>
<evidence type="ECO:0000256" key="12">
    <source>
        <dbReference type="RuleBase" id="RU003514"/>
    </source>
</evidence>
<proteinExistence type="inferred from homology"/>
<dbReference type="CDD" id="cd04860">
    <property type="entry name" value="AE_Prim_S"/>
    <property type="match status" value="1"/>
</dbReference>
<organism evidence="14 15">
    <name type="scientific">Pyrodictium delaneyi</name>
    <dbReference type="NCBI Taxonomy" id="1273541"/>
    <lineage>
        <taxon>Archaea</taxon>
        <taxon>Thermoproteota</taxon>
        <taxon>Thermoprotei</taxon>
        <taxon>Desulfurococcales</taxon>
        <taxon>Pyrodictiaceae</taxon>
        <taxon>Pyrodictium</taxon>
    </lineage>
</organism>
<comment type="subunit">
    <text evidence="11">Heterodimer of a small subunit (PriS) and a large subunit (PriL).</text>
</comment>
<protein>
    <recommendedName>
        <fullName evidence="11">DNA primase small subunit PriS</fullName>
        <ecNumber evidence="11">2.7.7.-</ecNumber>
    </recommendedName>
</protein>
<keyword evidence="7 11" id="KW-0479">Metal-binding</keyword>
<evidence type="ECO:0000256" key="1">
    <source>
        <dbReference type="ARBA" id="ARBA00009762"/>
    </source>
</evidence>
<dbReference type="GO" id="GO:0046872">
    <property type="term" value="F:metal ion binding"/>
    <property type="evidence" value="ECO:0007669"/>
    <property type="project" value="UniProtKB-KW"/>
</dbReference>
<dbReference type="GO" id="GO:0006269">
    <property type="term" value="P:DNA replication, synthesis of primer"/>
    <property type="evidence" value="ECO:0007669"/>
    <property type="project" value="UniProtKB-UniRule"/>
</dbReference>
<evidence type="ECO:0000256" key="7">
    <source>
        <dbReference type="ARBA" id="ARBA00022723"/>
    </source>
</evidence>
<sequence length="385" mass="43962">MPSQQNLQARIMKTRRYLENITRDYYRKRQPSVPPDFRLREFAAQTWTGRSYIRHLSFQSTTAIHKFLVEKAPRHFYYSSARYDQPGIDDMDAKGWRSADIVFDIDADHLPECSNMVVEVETPLGEKASFIDEKCIRYAALRSIILRDILVEEIGIDEKKIVVEFSGNRGFHVTVYLQDTDELARAGPDVRRELVNYIKAVGLLDEILEPWRGLNLRKGRPSPVPPSIILAGARGRLARIMYRLAEASGRRDLARLLAGREPIDYAVYQKQFAELEVRARELLGVEIDEQVTVDTRRLIRAPWSINGKTGLLVVPVEYTSLYEFSISERLSPFTDLDPIRIEVIADVPSNITVLGNRIRLRRGDKPRLPAPVAVYLLSKGVAVVA</sequence>
<dbReference type="RefSeq" id="WP_055407949.1">
    <property type="nucleotide sequence ID" value="NZ_CP013011.1"/>
</dbReference>
<evidence type="ECO:0000256" key="2">
    <source>
        <dbReference type="ARBA" id="ARBA00022478"/>
    </source>
</evidence>
<dbReference type="KEGG" id="pdl:Pyrde_0514"/>
<dbReference type="SUPFAM" id="SSF56747">
    <property type="entry name" value="Prim-pol domain"/>
    <property type="match status" value="1"/>
</dbReference>
<dbReference type="Gene3D" id="3.90.920.10">
    <property type="entry name" value="DNA primase, PRIM domain"/>
    <property type="match status" value="1"/>
</dbReference>
<dbReference type="HAMAP" id="MF_00700">
    <property type="entry name" value="DNA_primase_sml_arc"/>
    <property type="match status" value="1"/>
</dbReference>
<evidence type="ECO:0000256" key="9">
    <source>
        <dbReference type="ARBA" id="ARBA00023163"/>
    </source>
</evidence>
<evidence type="ECO:0000256" key="5">
    <source>
        <dbReference type="ARBA" id="ARBA00022695"/>
    </source>
</evidence>
<evidence type="ECO:0000256" key="6">
    <source>
        <dbReference type="ARBA" id="ARBA00022705"/>
    </source>
</evidence>
<dbReference type="GO" id="GO:0003899">
    <property type="term" value="F:DNA-directed RNA polymerase activity"/>
    <property type="evidence" value="ECO:0007669"/>
    <property type="project" value="UniProtKB-UniRule"/>
</dbReference>
<feature type="active site" evidence="11">
    <location>
        <position position="104"/>
    </location>
</feature>
<dbReference type="EMBL" id="CP013011">
    <property type="protein sequence ID" value="ALL00564.1"/>
    <property type="molecule type" value="Genomic_DNA"/>
</dbReference>
<evidence type="ECO:0000256" key="11">
    <source>
        <dbReference type="HAMAP-Rule" id="MF_00700"/>
    </source>
</evidence>
<dbReference type="GO" id="GO:1990077">
    <property type="term" value="C:primosome complex"/>
    <property type="evidence" value="ECO:0007669"/>
    <property type="project" value="UniProtKB-KW"/>
</dbReference>
<name>A0A0P0N2K2_9CREN</name>
<gene>
    <name evidence="11" type="primary">priS</name>
    <name evidence="14" type="ORF">Pyrde_0514</name>
</gene>
<dbReference type="InterPro" id="IPR023639">
    <property type="entry name" value="DNA_primase_ssu_PriS"/>
</dbReference>
<keyword evidence="6 11" id="KW-0235">DNA replication</keyword>
<evidence type="ECO:0000256" key="3">
    <source>
        <dbReference type="ARBA" id="ARBA00022515"/>
    </source>
</evidence>
<dbReference type="AlphaFoldDB" id="A0A0P0N2K2"/>
<keyword evidence="10 11" id="KW-0464">Manganese</keyword>
<evidence type="ECO:0000256" key="4">
    <source>
        <dbReference type="ARBA" id="ARBA00022679"/>
    </source>
</evidence>
<dbReference type="GeneID" id="26098843"/>
<dbReference type="EC" id="2.7.7.-" evidence="11"/>
<comment type="similarity">
    <text evidence="1 11 12">Belongs to the eukaryotic-type primase small subunit family.</text>
</comment>
<evidence type="ECO:0000313" key="15">
    <source>
        <dbReference type="Proteomes" id="UP000058613"/>
    </source>
</evidence>
<comment type="cofactor">
    <cofactor evidence="11">
        <name>Mg(2+)</name>
        <dbReference type="ChEBI" id="CHEBI:18420"/>
    </cofactor>
    <cofactor evidence="11">
        <name>Mn(2+)</name>
        <dbReference type="ChEBI" id="CHEBI:29035"/>
    </cofactor>
</comment>
<accession>A0A0P0N2K2</accession>
<feature type="active site" evidence="11">
    <location>
        <position position="288"/>
    </location>
</feature>
<dbReference type="STRING" id="1273541.Pyrde_0514"/>
<keyword evidence="9 11" id="KW-0804">Transcription</keyword>
<keyword evidence="8 11" id="KW-0460">Magnesium</keyword>
<dbReference type="Pfam" id="PF01896">
    <property type="entry name" value="DNA_primase_S"/>
    <property type="match status" value="1"/>
</dbReference>
<dbReference type="PANTHER" id="PTHR10536">
    <property type="entry name" value="DNA PRIMASE SMALL SUBUNIT"/>
    <property type="match status" value="1"/>
</dbReference>